<proteinExistence type="inferred from homology"/>
<dbReference type="GO" id="GO:0005975">
    <property type="term" value="P:carbohydrate metabolic process"/>
    <property type="evidence" value="ECO:0007669"/>
    <property type="project" value="InterPro"/>
</dbReference>
<dbReference type="InterPro" id="IPR017853">
    <property type="entry name" value="GH"/>
</dbReference>
<dbReference type="Proteomes" id="UP000315647">
    <property type="component" value="Chromosome"/>
</dbReference>
<dbReference type="SUPFAM" id="SSF51445">
    <property type="entry name" value="(Trans)glycosidases"/>
    <property type="match status" value="1"/>
</dbReference>
<gene>
    <name evidence="11" type="primary">malQ</name>
    <name evidence="11" type="ORF">Enr10x_50000</name>
</gene>
<dbReference type="Gene3D" id="3.20.20.80">
    <property type="entry name" value="Glycosidases"/>
    <property type="match status" value="1"/>
</dbReference>
<dbReference type="PANTHER" id="PTHR32438:SF5">
    <property type="entry name" value="4-ALPHA-GLUCANOTRANSFERASE DPE1, CHLOROPLASTIC_AMYLOPLASTIC"/>
    <property type="match status" value="1"/>
</dbReference>
<keyword evidence="7 10" id="KW-0119">Carbohydrate metabolism</keyword>
<evidence type="ECO:0000313" key="12">
    <source>
        <dbReference type="Proteomes" id="UP000315647"/>
    </source>
</evidence>
<dbReference type="NCBIfam" id="TIGR00217">
    <property type="entry name" value="malQ"/>
    <property type="match status" value="1"/>
</dbReference>
<evidence type="ECO:0000256" key="10">
    <source>
        <dbReference type="RuleBase" id="RU361207"/>
    </source>
</evidence>
<evidence type="ECO:0000256" key="9">
    <source>
        <dbReference type="ARBA" id="ARBA00031501"/>
    </source>
</evidence>
<dbReference type="AlphaFoldDB" id="A0A517QDH7"/>
<evidence type="ECO:0000256" key="3">
    <source>
        <dbReference type="ARBA" id="ARBA00012560"/>
    </source>
</evidence>
<dbReference type="InterPro" id="IPR003385">
    <property type="entry name" value="Glyco_hydro_77"/>
</dbReference>
<accession>A0A517QDH7</accession>
<comment type="similarity">
    <text evidence="2 10">Belongs to the disproportionating enzyme family.</text>
</comment>
<dbReference type="GO" id="GO:0004134">
    <property type="term" value="F:4-alpha-glucanotransferase activity"/>
    <property type="evidence" value="ECO:0007669"/>
    <property type="project" value="UniProtKB-EC"/>
</dbReference>
<dbReference type="RefSeq" id="WP_145451636.1">
    <property type="nucleotide sequence ID" value="NZ_CP037421.1"/>
</dbReference>
<evidence type="ECO:0000256" key="2">
    <source>
        <dbReference type="ARBA" id="ARBA00005684"/>
    </source>
</evidence>
<dbReference type="EC" id="2.4.1.25" evidence="3 10"/>
<name>A0A517QDH7_9PLAN</name>
<reference evidence="11 12" key="1">
    <citation type="submission" date="2019-03" db="EMBL/GenBank/DDBJ databases">
        <title>Deep-cultivation of Planctomycetes and their phenomic and genomic characterization uncovers novel biology.</title>
        <authorList>
            <person name="Wiegand S."/>
            <person name="Jogler M."/>
            <person name="Boedeker C."/>
            <person name="Pinto D."/>
            <person name="Vollmers J."/>
            <person name="Rivas-Marin E."/>
            <person name="Kohn T."/>
            <person name="Peeters S.H."/>
            <person name="Heuer A."/>
            <person name="Rast P."/>
            <person name="Oberbeckmann S."/>
            <person name="Bunk B."/>
            <person name="Jeske O."/>
            <person name="Meyerdierks A."/>
            <person name="Storesund J.E."/>
            <person name="Kallscheuer N."/>
            <person name="Luecker S."/>
            <person name="Lage O.M."/>
            <person name="Pohl T."/>
            <person name="Merkel B.J."/>
            <person name="Hornburger P."/>
            <person name="Mueller R.-W."/>
            <person name="Bruemmer F."/>
            <person name="Labrenz M."/>
            <person name="Spormann A.M."/>
            <person name="Op den Camp H."/>
            <person name="Overmann J."/>
            <person name="Amann R."/>
            <person name="Jetten M.S.M."/>
            <person name="Mascher T."/>
            <person name="Medema M.H."/>
            <person name="Devos D.P."/>
            <person name="Kaster A.-K."/>
            <person name="Ovreas L."/>
            <person name="Rohde M."/>
            <person name="Galperin M.Y."/>
            <person name="Jogler C."/>
        </authorList>
    </citation>
    <scope>NUCLEOTIDE SEQUENCE [LARGE SCALE GENOMIC DNA]</scope>
    <source>
        <strain evidence="11 12">Enr10</strain>
    </source>
</reference>
<evidence type="ECO:0000256" key="6">
    <source>
        <dbReference type="ARBA" id="ARBA00022679"/>
    </source>
</evidence>
<keyword evidence="5 10" id="KW-0328">Glycosyltransferase</keyword>
<evidence type="ECO:0000256" key="8">
    <source>
        <dbReference type="ARBA" id="ARBA00031423"/>
    </source>
</evidence>
<sequence>MTDHRETTGSTSSLLQSRSAGLLMHVTSLPGPYGIGDLGNTARSWIDLLAEAGQSWWQMLPLGPTGYGDSPYQPVSSFAGNWLLISPDDLVADGLLHSDELTHQDFADDLVDFPAVRSFKQQLLQTVHNSFATRANSDLQQSFNQFCEQEQHWLEEYALFQALQDRYQGASYLTWPKELVRRDVAALSETRQQLAGAIEQIRLAQFLVFRQAEQLKQYAHSRGIRLIGDLPFFVSPDSCDVWANPELFLLDEQLRPEYVAGVPPDYFSAEGQLWGNPVYDWEALQQTGYQWNISRIRALLQHVDLIRLDHFRGFAAAWHIPAGAPNALKGEWVTGPASDFFTTVQQELDDLPFIAEDLGIITADVNELRDQFQLPGTRVLQFAFDGDPRNPYLPHNYQTHTVVYTGTHDNNTTRGWYASLTDQERQIVCRMLYRPDVPEEEMAPLLLQQAWSSIAALAITPLQDLLNLGEDARMNTPGQCEGNWRWRCTPDMLSGPAFQSLRKLTTIVNRLPEIK</sequence>
<evidence type="ECO:0000256" key="5">
    <source>
        <dbReference type="ARBA" id="ARBA00022676"/>
    </source>
</evidence>
<evidence type="ECO:0000256" key="4">
    <source>
        <dbReference type="ARBA" id="ARBA00020295"/>
    </source>
</evidence>
<organism evidence="11 12">
    <name type="scientific">Gimesia panareensis</name>
    <dbReference type="NCBI Taxonomy" id="2527978"/>
    <lineage>
        <taxon>Bacteria</taxon>
        <taxon>Pseudomonadati</taxon>
        <taxon>Planctomycetota</taxon>
        <taxon>Planctomycetia</taxon>
        <taxon>Planctomycetales</taxon>
        <taxon>Planctomycetaceae</taxon>
        <taxon>Gimesia</taxon>
    </lineage>
</organism>
<dbReference type="NCBIfam" id="NF011080">
    <property type="entry name" value="PRK14508.1-3"/>
    <property type="match status" value="1"/>
</dbReference>
<keyword evidence="6 10" id="KW-0808">Transferase</keyword>
<dbReference type="Pfam" id="PF02446">
    <property type="entry name" value="Glyco_hydro_77"/>
    <property type="match status" value="1"/>
</dbReference>
<evidence type="ECO:0000256" key="7">
    <source>
        <dbReference type="ARBA" id="ARBA00023277"/>
    </source>
</evidence>
<evidence type="ECO:0000256" key="1">
    <source>
        <dbReference type="ARBA" id="ARBA00000439"/>
    </source>
</evidence>
<evidence type="ECO:0000313" key="11">
    <source>
        <dbReference type="EMBL" id="QDT29645.1"/>
    </source>
</evidence>
<keyword evidence="12" id="KW-1185">Reference proteome</keyword>
<protein>
    <recommendedName>
        <fullName evidence="4 10">4-alpha-glucanotransferase</fullName>
        <ecNumber evidence="3 10">2.4.1.25</ecNumber>
    </recommendedName>
    <alternativeName>
        <fullName evidence="8 10">Amylomaltase</fullName>
    </alternativeName>
    <alternativeName>
        <fullName evidence="9 10">Disproportionating enzyme</fullName>
    </alternativeName>
</protein>
<comment type="catalytic activity">
    <reaction evidence="1 10">
        <text>Transfers a segment of a (1-&gt;4)-alpha-D-glucan to a new position in an acceptor, which may be glucose or a (1-&gt;4)-alpha-D-glucan.</text>
        <dbReference type="EC" id="2.4.1.25"/>
    </reaction>
</comment>
<dbReference type="EMBL" id="CP037421">
    <property type="protein sequence ID" value="QDT29645.1"/>
    <property type="molecule type" value="Genomic_DNA"/>
</dbReference>
<dbReference type="PANTHER" id="PTHR32438">
    <property type="entry name" value="4-ALPHA-GLUCANOTRANSFERASE DPE1, CHLOROPLASTIC/AMYLOPLASTIC"/>
    <property type="match status" value="1"/>
</dbReference>